<reference evidence="2" key="1">
    <citation type="submission" date="2021-06" db="EMBL/GenBank/DDBJ databases">
        <authorList>
            <person name="Hodson N. C."/>
            <person name="Mongue J. A."/>
            <person name="Jaron S. K."/>
        </authorList>
    </citation>
    <scope>NUCLEOTIDE SEQUENCE</scope>
</reference>
<dbReference type="Pfam" id="PF00106">
    <property type="entry name" value="adh_short"/>
    <property type="match status" value="1"/>
</dbReference>
<keyword evidence="3" id="KW-1185">Reference proteome</keyword>
<gene>
    <name evidence="2" type="ORF">AFUS01_LOCUS46557</name>
</gene>
<evidence type="ECO:0000256" key="1">
    <source>
        <dbReference type="ARBA" id="ARBA00023002"/>
    </source>
</evidence>
<comment type="caution">
    <text evidence="2">The sequence shown here is derived from an EMBL/GenBank/DDBJ whole genome shotgun (WGS) entry which is preliminary data.</text>
</comment>
<evidence type="ECO:0000313" key="2">
    <source>
        <dbReference type="EMBL" id="CAG7837441.1"/>
    </source>
</evidence>
<proteinExistence type="predicted"/>
<dbReference type="AlphaFoldDB" id="A0A8J2MDZ1"/>
<dbReference type="PANTHER" id="PTHR43157:SF31">
    <property type="entry name" value="PHOSPHATIDYLINOSITOL-GLYCAN BIOSYNTHESIS CLASS F PROTEIN"/>
    <property type="match status" value="1"/>
</dbReference>
<dbReference type="InterPro" id="IPR002347">
    <property type="entry name" value="SDR_fam"/>
</dbReference>
<dbReference type="OrthoDB" id="191139at2759"/>
<protein>
    <submittedName>
        <fullName evidence="2">Uncharacterized protein</fullName>
    </submittedName>
</protein>
<dbReference type="GO" id="GO:0016491">
    <property type="term" value="F:oxidoreductase activity"/>
    <property type="evidence" value="ECO:0007669"/>
    <property type="project" value="UniProtKB-KW"/>
</dbReference>
<sequence>MFAVARDYIWNRSDHFKRKEAFYQDERDVTNQIIIVTGANHGIGKQTALELAKRGAQVVMACRNLEKAEGAKEDILKEVPEGKLEIFKLDLGDGKSVREFSDIIHKKFPHIDVLINNAGIYIFDGKLVKTKDGFEQHMGTNHLNTFLLTLLLLDLLAKAKKSRVVNLSSTVFQVAQLDVNNLNLENGVPSKMVPYANSKLANVLFTRELARRLGPNSNITCYALFPGSVITERIEDQNIFMRLWLNSLKYLVMFDLEDGCLTTLHCTLSKKAEKETGKMYRLLDVWDVENKVNDQQAAELWEKSEELVGLKFKKP</sequence>
<keyword evidence="1" id="KW-0560">Oxidoreductase</keyword>
<dbReference type="Proteomes" id="UP000708208">
    <property type="component" value="Unassembled WGS sequence"/>
</dbReference>
<dbReference type="PANTHER" id="PTHR43157">
    <property type="entry name" value="PHOSPHATIDYLINOSITOL-GLYCAN BIOSYNTHESIS CLASS F PROTEIN-RELATED"/>
    <property type="match status" value="1"/>
</dbReference>
<dbReference type="EMBL" id="CAJVCH010571410">
    <property type="protein sequence ID" value="CAG7837441.1"/>
    <property type="molecule type" value="Genomic_DNA"/>
</dbReference>
<accession>A0A8J2MDZ1</accession>
<evidence type="ECO:0000313" key="3">
    <source>
        <dbReference type="Proteomes" id="UP000708208"/>
    </source>
</evidence>
<name>A0A8J2MDZ1_9HEXA</name>
<organism evidence="2 3">
    <name type="scientific">Allacma fusca</name>
    <dbReference type="NCBI Taxonomy" id="39272"/>
    <lineage>
        <taxon>Eukaryota</taxon>
        <taxon>Metazoa</taxon>
        <taxon>Ecdysozoa</taxon>
        <taxon>Arthropoda</taxon>
        <taxon>Hexapoda</taxon>
        <taxon>Collembola</taxon>
        <taxon>Symphypleona</taxon>
        <taxon>Sminthuridae</taxon>
        <taxon>Allacma</taxon>
    </lineage>
</organism>